<comment type="catalytic activity">
    <reaction evidence="1 7">
        <text>[(1-&gt;4)-alpha-D-glucosyl](n) + ADP-alpha-D-glucose = [(1-&gt;4)-alpha-D-glucosyl](n+1) + ADP + H(+)</text>
        <dbReference type="Rhea" id="RHEA:18189"/>
        <dbReference type="Rhea" id="RHEA-COMP:9584"/>
        <dbReference type="Rhea" id="RHEA-COMP:9587"/>
        <dbReference type="ChEBI" id="CHEBI:15378"/>
        <dbReference type="ChEBI" id="CHEBI:15444"/>
        <dbReference type="ChEBI" id="CHEBI:57498"/>
        <dbReference type="ChEBI" id="CHEBI:456216"/>
        <dbReference type="EC" id="2.4.1.21"/>
    </reaction>
</comment>
<name>A0A4S2DCU2_9CLOT</name>
<evidence type="ECO:0000256" key="5">
    <source>
        <dbReference type="ARBA" id="ARBA00022679"/>
    </source>
</evidence>
<dbReference type="EC" id="2.4.1.21" evidence="7"/>
<dbReference type="InterPro" id="IPR011835">
    <property type="entry name" value="GS/SS"/>
</dbReference>
<evidence type="ECO:0000256" key="3">
    <source>
        <dbReference type="ARBA" id="ARBA00010281"/>
    </source>
</evidence>
<organism evidence="10 11">
    <name type="scientific">Clostridium sartagoforme</name>
    <dbReference type="NCBI Taxonomy" id="84031"/>
    <lineage>
        <taxon>Bacteria</taxon>
        <taxon>Bacillati</taxon>
        <taxon>Bacillota</taxon>
        <taxon>Clostridia</taxon>
        <taxon>Eubacteriales</taxon>
        <taxon>Clostridiaceae</taxon>
        <taxon>Clostridium</taxon>
    </lineage>
</organism>
<feature type="domain" description="Glycosyl transferase family 1" evidence="8">
    <location>
        <begin position="285"/>
        <end position="437"/>
    </location>
</feature>
<evidence type="ECO:0000256" key="1">
    <source>
        <dbReference type="ARBA" id="ARBA00001478"/>
    </source>
</evidence>
<comment type="caution">
    <text evidence="10">The sequence shown here is derived from an EMBL/GenBank/DDBJ whole genome shotgun (WGS) entry which is preliminary data.</text>
</comment>
<dbReference type="PANTHER" id="PTHR45825">
    <property type="entry name" value="GRANULE-BOUND STARCH SYNTHASE 1, CHLOROPLASTIC/AMYLOPLASTIC"/>
    <property type="match status" value="1"/>
</dbReference>
<dbReference type="NCBIfam" id="TIGR02095">
    <property type="entry name" value="glgA"/>
    <property type="match status" value="1"/>
</dbReference>
<protein>
    <recommendedName>
        <fullName evidence="7">Glycogen synthase</fullName>
        <ecNumber evidence="7">2.4.1.21</ecNumber>
    </recommendedName>
    <alternativeName>
        <fullName evidence="7">Starch [bacterial glycogen] synthase</fullName>
    </alternativeName>
</protein>
<dbReference type="Pfam" id="PF00534">
    <property type="entry name" value="Glycos_transf_1"/>
    <property type="match status" value="1"/>
</dbReference>
<dbReference type="AlphaFoldDB" id="A0A4S2DCU2"/>
<dbReference type="GO" id="GO:0004373">
    <property type="term" value="F:alpha-1,4-glucan glucosyltransferase (UDP-glucose donor) activity"/>
    <property type="evidence" value="ECO:0007669"/>
    <property type="project" value="InterPro"/>
</dbReference>
<dbReference type="Proteomes" id="UP000306888">
    <property type="component" value="Unassembled WGS sequence"/>
</dbReference>
<dbReference type="OrthoDB" id="9808590at2"/>
<evidence type="ECO:0000256" key="7">
    <source>
        <dbReference type="HAMAP-Rule" id="MF_00484"/>
    </source>
</evidence>
<accession>A0A4S2DCU2</accession>
<keyword evidence="6 7" id="KW-0320">Glycogen biosynthesis</keyword>
<dbReference type="PANTHER" id="PTHR45825:SF11">
    <property type="entry name" value="ALPHA AMYLASE DOMAIN-CONTAINING PROTEIN"/>
    <property type="match status" value="1"/>
</dbReference>
<dbReference type="Gene3D" id="3.40.50.2000">
    <property type="entry name" value="Glycogen Phosphorylase B"/>
    <property type="match status" value="2"/>
</dbReference>
<proteinExistence type="inferred from homology"/>
<dbReference type="UniPathway" id="UPA00164"/>
<gene>
    <name evidence="7 10" type="primary">glgA</name>
    <name evidence="10" type="ORF">E5347_16480</name>
</gene>
<feature type="domain" description="Starch synthase catalytic" evidence="9">
    <location>
        <begin position="2"/>
        <end position="236"/>
    </location>
</feature>
<comment type="pathway">
    <text evidence="7">Glycan biosynthesis; glycogen biosynthesis.</text>
</comment>
<feature type="binding site" evidence="7">
    <location>
        <position position="15"/>
    </location>
    <ligand>
        <name>ADP-alpha-D-glucose</name>
        <dbReference type="ChEBI" id="CHEBI:57498"/>
    </ligand>
</feature>
<dbReference type="SUPFAM" id="SSF53756">
    <property type="entry name" value="UDP-Glycosyltransferase/glycogen phosphorylase"/>
    <property type="match status" value="1"/>
</dbReference>
<reference evidence="10 11" key="1">
    <citation type="submission" date="2019-04" db="EMBL/GenBank/DDBJ databases">
        <title>Microbes associate with the intestines of laboratory mice.</title>
        <authorList>
            <person name="Navarre W."/>
            <person name="Wong E."/>
            <person name="Huang K."/>
            <person name="Tropini C."/>
            <person name="Ng K."/>
            <person name="Yu B."/>
        </authorList>
    </citation>
    <scope>NUCLEOTIDE SEQUENCE [LARGE SCALE GENOMIC DNA]</scope>
    <source>
        <strain evidence="10 11">NM50_B9-20</strain>
    </source>
</reference>
<keyword evidence="4 7" id="KW-0328">Glycosyltransferase</keyword>
<evidence type="ECO:0000256" key="6">
    <source>
        <dbReference type="ARBA" id="ARBA00023056"/>
    </source>
</evidence>
<dbReference type="Pfam" id="PF08323">
    <property type="entry name" value="Glyco_transf_5"/>
    <property type="match status" value="1"/>
</dbReference>
<evidence type="ECO:0000256" key="2">
    <source>
        <dbReference type="ARBA" id="ARBA00002764"/>
    </source>
</evidence>
<dbReference type="InterPro" id="IPR013534">
    <property type="entry name" value="Starch_synth_cat_dom"/>
</dbReference>
<keyword evidence="11" id="KW-1185">Reference proteome</keyword>
<dbReference type="InterPro" id="IPR001296">
    <property type="entry name" value="Glyco_trans_1"/>
</dbReference>
<dbReference type="GO" id="GO:0009011">
    <property type="term" value="F:alpha-1,4-glucan glucosyltransferase (ADP-glucose donor) activity"/>
    <property type="evidence" value="ECO:0007669"/>
    <property type="project" value="UniProtKB-UniRule"/>
</dbReference>
<dbReference type="GO" id="GO:0005978">
    <property type="term" value="P:glycogen biosynthetic process"/>
    <property type="evidence" value="ECO:0007669"/>
    <property type="project" value="UniProtKB-UniRule"/>
</dbReference>
<evidence type="ECO:0000313" key="10">
    <source>
        <dbReference type="EMBL" id="TGY39728.1"/>
    </source>
</evidence>
<comment type="similarity">
    <text evidence="3 7">Belongs to the glycosyltransferase 1 family. Bacterial/plant glycogen synthase subfamily.</text>
</comment>
<keyword evidence="5 7" id="KW-0808">Transferase</keyword>
<dbReference type="RefSeq" id="WP_136008316.1">
    <property type="nucleotide sequence ID" value="NZ_SRYR01000021.1"/>
</dbReference>
<dbReference type="CDD" id="cd03791">
    <property type="entry name" value="GT5_Glycogen_synthase_DULL1-like"/>
    <property type="match status" value="1"/>
</dbReference>
<dbReference type="EMBL" id="SRYR01000021">
    <property type="protein sequence ID" value="TGY39728.1"/>
    <property type="molecule type" value="Genomic_DNA"/>
</dbReference>
<evidence type="ECO:0000259" key="9">
    <source>
        <dbReference type="Pfam" id="PF08323"/>
    </source>
</evidence>
<comment type="function">
    <text evidence="2 7">Synthesizes alpha-1,4-glucan chains using ADP-glucose.</text>
</comment>
<dbReference type="NCBIfam" id="NF001898">
    <property type="entry name" value="PRK00654.1-1"/>
    <property type="match status" value="1"/>
</dbReference>
<evidence type="ECO:0000313" key="11">
    <source>
        <dbReference type="Proteomes" id="UP000306888"/>
    </source>
</evidence>
<sequence length="484" mass="55912">MKVLIVASEAHPFIKTGGLGDVIGALPIELKKEGVDVRVILPNYRDIKEEVKKNFTYIDKYSVNVGWRNQYCGILEYIIDGVTFYLLDNEYYFKRTGLYGYYDDGEKFAFFSRAVLDFLLHIEWTPDIIHCNDWQTGMIPVLHKLEYYKNEKLKDIRTIFSIHNLYFKGMFTKEVLPELFGYDYEAFNNGSLEHNGGVSFLKGGINYSDKVTTVSKSYVEEIKTPEYGEGLEGLLRYREDYLDGIVNGIDYKEYDPELDNKIEYNYNSKSYENKLLNKSALQKEFNLEVNDEIPLIGIVSRLTHQKGCDLILNILEELLKENVQIFVLGTGDYIYEEGFKSFAQRYPNRVSANIRFSNDLAHKVYAASDIFLMPSLFEPCGLGQLIALRYGSVPIVRETGGLKDTITPYNEYDGSGNGFGFKNYIHSDLLNITRYALGIYKDKDKWIKLVDNAMKSDNSWEKAAKEYVSLYREVISKENQIIYK</sequence>
<evidence type="ECO:0000259" key="8">
    <source>
        <dbReference type="Pfam" id="PF00534"/>
    </source>
</evidence>
<dbReference type="HAMAP" id="MF_00484">
    <property type="entry name" value="Glycogen_synth"/>
    <property type="match status" value="1"/>
</dbReference>
<evidence type="ECO:0000256" key="4">
    <source>
        <dbReference type="ARBA" id="ARBA00022676"/>
    </source>
</evidence>